<sequence>MEYWSGFARDAGLQDDSEKAADNPPGNSIKANAGVSVKNNANELTESALEEIILLYYETLRETEQDGKDPVAILQQVNAKLSKFLDRGSATDSLELKGNSARANFEAEPSNKSDVSIVDSQPEPSKDEIKKQYVSKMRQLLKQSMDPMSKTDTKTFQPELQAELHHEPAETDIPLVVPEVIRVGMPVEVQPAELDVEVQPAELDVEVQPAELEVEVQPAESEDAFQGTSPQELMENQDAESPPHMYPRSKFRDMKELRHSLSQMDIPKNKLNNFLIWIVEFASGAEAVDDAQEKVMNEQAGRRVIVQKAALEFLKVG</sequence>
<keyword evidence="3" id="KW-1185">Reference proteome</keyword>
<protein>
    <submittedName>
        <fullName evidence="2">Uncharacterized protein</fullName>
    </submittedName>
</protein>
<dbReference type="AlphaFoldDB" id="A0AAE0KTT6"/>
<feature type="region of interest" description="Disordered" evidence="1">
    <location>
        <begin position="216"/>
        <end position="244"/>
    </location>
</feature>
<name>A0AAE0KTT6_9CHLO</name>
<comment type="caution">
    <text evidence="2">The sequence shown here is derived from an EMBL/GenBank/DDBJ whole genome shotgun (WGS) entry which is preliminary data.</text>
</comment>
<evidence type="ECO:0000313" key="3">
    <source>
        <dbReference type="Proteomes" id="UP001190700"/>
    </source>
</evidence>
<dbReference type="Proteomes" id="UP001190700">
    <property type="component" value="Unassembled WGS sequence"/>
</dbReference>
<evidence type="ECO:0000313" key="2">
    <source>
        <dbReference type="EMBL" id="KAK3260492.1"/>
    </source>
</evidence>
<feature type="compositionally biased region" description="Polar residues" evidence="1">
    <location>
        <begin position="110"/>
        <end position="123"/>
    </location>
</feature>
<feature type="region of interest" description="Disordered" evidence="1">
    <location>
        <begin position="1"/>
        <end position="33"/>
    </location>
</feature>
<gene>
    <name evidence="2" type="ORF">CYMTET_30553</name>
</gene>
<evidence type="ECO:0000256" key="1">
    <source>
        <dbReference type="SAM" id="MobiDB-lite"/>
    </source>
</evidence>
<proteinExistence type="predicted"/>
<organism evidence="2 3">
    <name type="scientific">Cymbomonas tetramitiformis</name>
    <dbReference type="NCBI Taxonomy" id="36881"/>
    <lineage>
        <taxon>Eukaryota</taxon>
        <taxon>Viridiplantae</taxon>
        <taxon>Chlorophyta</taxon>
        <taxon>Pyramimonadophyceae</taxon>
        <taxon>Pyramimonadales</taxon>
        <taxon>Pyramimonadaceae</taxon>
        <taxon>Cymbomonas</taxon>
    </lineage>
</organism>
<reference evidence="2 3" key="1">
    <citation type="journal article" date="2015" name="Genome Biol. Evol.">
        <title>Comparative Genomics of a Bacterivorous Green Alga Reveals Evolutionary Causalities and Consequences of Phago-Mixotrophic Mode of Nutrition.</title>
        <authorList>
            <person name="Burns J.A."/>
            <person name="Paasch A."/>
            <person name="Narechania A."/>
            <person name="Kim E."/>
        </authorList>
    </citation>
    <scope>NUCLEOTIDE SEQUENCE [LARGE SCALE GENOMIC DNA]</scope>
    <source>
        <strain evidence="2 3">PLY_AMNH</strain>
    </source>
</reference>
<dbReference type="EMBL" id="LGRX02017638">
    <property type="protein sequence ID" value="KAK3260492.1"/>
    <property type="molecule type" value="Genomic_DNA"/>
</dbReference>
<accession>A0AAE0KTT6</accession>
<feature type="region of interest" description="Disordered" evidence="1">
    <location>
        <begin position="105"/>
        <end position="126"/>
    </location>
</feature>